<evidence type="ECO:0000313" key="8">
    <source>
        <dbReference type="Proteomes" id="UP000179807"/>
    </source>
</evidence>
<comment type="caution">
    <text evidence="7">The sequence shown here is derived from an EMBL/GenBank/DDBJ whole genome shotgun (WGS) entry which is preliminary data.</text>
</comment>
<dbReference type="SUPFAM" id="SSF55469">
    <property type="entry name" value="FMN-dependent nitroreductase-like"/>
    <property type="match status" value="1"/>
</dbReference>
<feature type="domain" description="Nitroreductase" evidence="6">
    <location>
        <begin position="42"/>
        <end position="200"/>
    </location>
</feature>
<dbReference type="RefSeq" id="XP_068357803.1">
    <property type="nucleotide sequence ID" value="XM_068505739.1"/>
</dbReference>
<protein>
    <submittedName>
        <fullName evidence="7">Nitroreductase family protein</fullName>
    </submittedName>
</protein>
<dbReference type="InterPro" id="IPR000415">
    <property type="entry name" value="Nitroreductase-like"/>
</dbReference>
<evidence type="ECO:0000256" key="1">
    <source>
        <dbReference type="ARBA" id="ARBA00001917"/>
    </source>
</evidence>
<proteinExistence type="inferred from homology"/>
<dbReference type="InterPro" id="IPR029479">
    <property type="entry name" value="Nitroreductase"/>
</dbReference>
<evidence type="ECO:0000259" key="6">
    <source>
        <dbReference type="Pfam" id="PF00881"/>
    </source>
</evidence>
<dbReference type="CDD" id="cd02062">
    <property type="entry name" value="Nitro_FMN_reductase"/>
    <property type="match status" value="1"/>
</dbReference>
<evidence type="ECO:0000256" key="2">
    <source>
        <dbReference type="ARBA" id="ARBA00007118"/>
    </source>
</evidence>
<keyword evidence="3" id="KW-0285">Flavoprotein</keyword>
<dbReference type="PANTHER" id="PTHR43673">
    <property type="entry name" value="NAD(P)H NITROREDUCTASE YDGI-RELATED"/>
    <property type="match status" value="1"/>
</dbReference>
<keyword evidence="8" id="KW-1185">Reference proteome</keyword>
<dbReference type="GO" id="GO:0016491">
    <property type="term" value="F:oxidoreductase activity"/>
    <property type="evidence" value="ECO:0007669"/>
    <property type="project" value="UniProtKB-KW"/>
</dbReference>
<keyword evidence="4" id="KW-0288">FMN</keyword>
<organism evidence="7 8">
    <name type="scientific">Tritrichomonas foetus</name>
    <dbReference type="NCBI Taxonomy" id="1144522"/>
    <lineage>
        <taxon>Eukaryota</taxon>
        <taxon>Metamonada</taxon>
        <taxon>Parabasalia</taxon>
        <taxon>Tritrichomonadida</taxon>
        <taxon>Tritrichomonadidae</taxon>
        <taxon>Tritrichomonas</taxon>
    </lineage>
</organism>
<comment type="similarity">
    <text evidence="2">Belongs to the nitroreductase family.</text>
</comment>
<reference evidence="7" key="1">
    <citation type="submission" date="2016-10" db="EMBL/GenBank/DDBJ databases">
        <authorList>
            <person name="Benchimol M."/>
            <person name="Almeida L.G."/>
            <person name="Vasconcelos A.T."/>
            <person name="Perreira-Neves A."/>
            <person name="Rosa I.A."/>
            <person name="Tasca T."/>
            <person name="Bogo M.R."/>
            <person name="de Souza W."/>
        </authorList>
    </citation>
    <scope>NUCLEOTIDE SEQUENCE [LARGE SCALE GENOMIC DNA]</scope>
    <source>
        <strain evidence="7">K</strain>
    </source>
</reference>
<sequence>MLKFTFNSRDRRYLYYKLLKQPNKQLKSSLRCIKKMDVIEALKTRRTVRQFEPDYTIPRDQLQQIVDVALISPTGRNLQGLDLVVCTNRQKLDEATKITFDSWPEDRRERWTNRKQDYGVKNVVTCDASCVIFLVSNERADEQFLNVDAGIVSMAIMAAAREFDLHTMCIGALLWGDKAGLEASLGIETGKLVMAVAIGKAKEGFKVSDKQQLAKARFIE</sequence>
<accession>A0A1J4K0A8</accession>
<evidence type="ECO:0000256" key="3">
    <source>
        <dbReference type="ARBA" id="ARBA00022630"/>
    </source>
</evidence>
<comment type="cofactor">
    <cofactor evidence="1">
        <name>FMN</name>
        <dbReference type="ChEBI" id="CHEBI:58210"/>
    </cofactor>
</comment>
<dbReference type="AlphaFoldDB" id="A0A1J4K0A8"/>
<dbReference type="GeneID" id="94840443"/>
<dbReference type="Pfam" id="PF00881">
    <property type="entry name" value="Nitroreductase"/>
    <property type="match status" value="1"/>
</dbReference>
<dbReference type="EMBL" id="MLAK01000784">
    <property type="protein sequence ID" value="OHT04667.1"/>
    <property type="molecule type" value="Genomic_DNA"/>
</dbReference>
<gene>
    <name evidence="7" type="ORF">TRFO_27739</name>
</gene>
<evidence type="ECO:0000256" key="5">
    <source>
        <dbReference type="ARBA" id="ARBA00023002"/>
    </source>
</evidence>
<dbReference type="OrthoDB" id="41362at2759"/>
<dbReference type="Gene3D" id="3.40.109.10">
    <property type="entry name" value="NADH Oxidase"/>
    <property type="match status" value="1"/>
</dbReference>
<evidence type="ECO:0000313" key="7">
    <source>
        <dbReference type="EMBL" id="OHT04667.1"/>
    </source>
</evidence>
<dbReference type="Proteomes" id="UP000179807">
    <property type="component" value="Unassembled WGS sequence"/>
</dbReference>
<dbReference type="VEuPathDB" id="TrichDB:TRFO_27739"/>
<evidence type="ECO:0000256" key="4">
    <source>
        <dbReference type="ARBA" id="ARBA00022643"/>
    </source>
</evidence>
<dbReference type="PANTHER" id="PTHR43673:SF2">
    <property type="entry name" value="NITROREDUCTASE"/>
    <property type="match status" value="1"/>
</dbReference>
<name>A0A1J4K0A8_9EUKA</name>
<keyword evidence="5" id="KW-0560">Oxidoreductase</keyword>